<dbReference type="GO" id="GO:0048367">
    <property type="term" value="P:shoot system development"/>
    <property type="evidence" value="ECO:0007669"/>
    <property type="project" value="InterPro"/>
</dbReference>
<gene>
    <name evidence="1" type="ORF">IFM89_030293</name>
</gene>
<sequence>MVASPIMAKYGYHVRSTSLPSASHPLTARVEEELNKLRGWMMDSKPSLLNTTMVLQDGFGGLIRLFERVEDLLQLSHTQQLLLQHRNEKCVDKVLDESLRLVDVCGTAKDALLRMKEHVQQTQSGLRRRRSEFDLTNEVDTYQFSRRKVNKAILKSIGELKKMESKHPSSLLEKDQDLVALVTVLREVEATTLFVCESLLSFLLGSRTLQKRRGWSLVSKLMHRKIITCEEQHEDVNQVEMVHTAILALKNHKCHEVKIPQNAQIQLEALEASIGNLEVELECIFKKLIKTRVALLNIFSS</sequence>
<reference evidence="1 2" key="1">
    <citation type="submission" date="2020-10" db="EMBL/GenBank/DDBJ databases">
        <title>The Coptis chinensis genome and diversification of protoberbering-type alkaloids.</title>
        <authorList>
            <person name="Wang B."/>
            <person name="Shu S."/>
            <person name="Song C."/>
            <person name="Liu Y."/>
        </authorList>
    </citation>
    <scope>NUCLEOTIDE SEQUENCE [LARGE SCALE GENOMIC DNA]</scope>
    <source>
        <strain evidence="1">HL-2020</strain>
        <tissue evidence="1">Leaf</tissue>
    </source>
</reference>
<dbReference type="GO" id="GO:0048364">
    <property type="term" value="P:root development"/>
    <property type="evidence" value="ECO:0007669"/>
    <property type="project" value="InterPro"/>
</dbReference>
<protein>
    <recommendedName>
        <fullName evidence="3">DUF241 domain protein</fullName>
    </recommendedName>
</protein>
<evidence type="ECO:0000313" key="1">
    <source>
        <dbReference type="EMBL" id="KAF9622251.1"/>
    </source>
</evidence>
<comment type="caution">
    <text evidence="1">The sequence shown here is derived from an EMBL/GenBank/DDBJ whole genome shotgun (WGS) entry which is preliminary data.</text>
</comment>
<dbReference type="OrthoDB" id="1701699at2759"/>
<dbReference type="AlphaFoldDB" id="A0A835IR79"/>
<dbReference type="Proteomes" id="UP000631114">
    <property type="component" value="Unassembled WGS sequence"/>
</dbReference>
<dbReference type="PANTHER" id="PTHR33070">
    <property type="entry name" value="OS06G0725500 PROTEIN"/>
    <property type="match status" value="1"/>
</dbReference>
<proteinExistence type="predicted"/>
<dbReference type="EMBL" id="JADFTS010000002">
    <property type="protein sequence ID" value="KAF9622251.1"/>
    <property type="molecule type" value="Genomic_DNA"/>
</dbReference>
<dbReference type="InterPro" id="IPR004320">
    <property type="entry name" value="BPS1_pln"/>
</dbReference>
<evidence type="ECO:0000313" key="2">
    <source>
        <dbReference type="Proteomes" id="UP000631114"/>
    </source>
</evidence>
<evidence type="ECO:0008006" key="3">
    <source>
        <dbReference type="Google" id="ProtNLM"/>
    </source>
</evidence>
<keyword evidence="2" id="KW-1185">Reference proteome</keyword>
<organism evidence="1 2">
    <name type="scientific">Coptis chinensis</name>
    <dbReference type="NCBI Taxonomy" id="261450"/>
    <lineage>
        <taxon>Eukaryota</taxon>
        <taxon>Viridiplantae</taxon>
        <taxon>Streptophyta</taxon>
        <taxon>Embryophyta</taxon>
        <taxon>Tracheophyta</taxon>
        <taxon>Spermatophyta</taxon>
        <taxon>Magnoliopsida</taxon>
        <taxon>Ranunculales</taxon>
        <taxon>Ranunculaceae</taxon>
        <taxon>Coptidoideae</taxon>
        <taxon>Coptis</taxon>
    </lineage>
</organism>
<dbReference type="PANTHER" id="PTHR33070:SF129">
    <property type="entry name" value="DUF241 DOMAIN PROTEIN"/>
    <property type="match status" value="1"/>
</dbReference>
<accession>A0A835IR79</accession>
<dbReference type="Pfam" id="PF03087">
    <property type="entry name" value="BPS1"/>
    <property type="match status" value="1"/>
</dbReference>
<name>A0A835IR79_9MAGN</name>